<organism evidence="1">
    <name type="scientific">Anopheles coluzzii</name>
    <name type="common">African malaria mosquito</name>
    <dbReference type="NCBI Taxonomy" id="1518534"/>
    <lineage>
        <taxon>Eukaryota</taxon>
        <taxon>Metazoa</taxon>
        <taxon>Ecdysozoa</taxon>
        <taxon>Arthropoda</taxon>
        <taxon>Hexapoda</taxon>
        <taxon>Insecta</taxon>
        <taxon>Pterygota</taxon>
        <taxon>Neoptera</taxon>
        <taxon>Endopterygota</taxon>
        <taxon>Diptera</taxon>
        <taxon>Nematocera</taxon>
        <taxon>Culicoidea</taxon>
        <taxon>Culicidae</taxon>
        <taxon>Anophelinae</taxon>
        <taxon>Anopheles</taxon>
    </lineage>
</organism>
<dbReference type="Proteomes" id="UP000075882">
    <property type="component" value="Unassembled WGS sequence"/>
</dbReference>
<dbReference type="AlphaFoldDB" id="A0A8W7PH81"/>
<accession>A0A8W7PH81</accession>
<proteinExistence type="predicted"/>
<name>A0A8W7PH81_ANOCL</name>
<dbReference type="EnsemblMetazoa" id="ACOM031725-RA">
    <property type="protein sequence ID" value="ACOM031725-PA.1"/>
    <property type="gene ID" value="ACOM031725"/>
</dbReference>
<protein>
    <submittedName>
        <fullName evidence="1">Uncharacterized protein</fullName>
    </submittedName>
</protein>
<evidence type="ECO:0000313" key="1">
    <source>
        <dbReference type="EnsemblMetazoa" id="ACOM031725-PA.1"/>
    </source>
</evidence>
<reference evidence="1" key="1">
    <citation type="submission" date="2022-08" db="UniProtKB">
        <authorList>
            <consortium name="EnsemblMetazoa"/>
        </authorList>
    </citation>
    <scope>IDENTIFICATION</scope>
</reference>
<sequence>MTLRPELLAASSARPYSCGMSSRSEPASSSSALRKLLLFALRLKVGFFALLPLRLHAQILQEAYLLVVQPLKLLRQLVISAGASGSSGRASTVHGPATATATSTISVQWSVGSMNMPNIMAIEV</sequence>